<accession>A0ABS0PCB3</accession>
<evidence type="ECO:0008006" key="3">
    <source>
        <dbReference type="Google" id="ProtNLM"/>
    </source>
</evidence>
<dbReference type="Proteomes" id="UP001194539">
    <property type="component" value="Unassembled WGS sequence"/>
</dbReference>
<comment type="caution">
    <text evidence="1">The sequence shown here is derived from an EMBL/GenBank/DDBJ whole genome shotgun (WGS) entry which is preliminary data.</text>
</comment>
<sequence length="63" mass="7149">MVEIVIGDFVVRVGSGALYSSFEKSGQDKPKRAPRPRKEFGAHLERVVRRAEVPLVVELWIRS</sequence>
<name>A0ABS0PCB3_9BRAD</name>
<keyword evidence="2" id="KW-1185">Reference proteome</keyword>
<proteinExistence type="predicted"/>
<organism evidence="1 2">
    <name type="scientific">Bradyrhizobium diversitatis</name>
    <dbReference type="NCBI Taxonomy" id="2755406"/>
    <lineage>
        <taxon>Bacteria</taxon>
        <taxon>Pseudomonadati</taxon>
        <taxon>Pseudomonadota</taxon>
        <taxon>Alphaproteobacteria</taxon>
        <taxon>Hyphomicrobiales</taxon>
        <taxon>Nitrobacteraceae</taxon>
        <taxon>Bradyrhizobium</taxon>
    </lineage>
</organism>
<dbReference type="EMBL" id="JACEGD010000035">
    <property type="protein sequence ID" value="MBH5390662.1"/>
    <property type="molecule type" value="Genomic_DNA"/>
</dbReference>
<evidence type="ECO:0000313" key="2">
    <source>
        <dbReference type="Proteomes" id="UP001194539"/>
    </source>
</evidence>
<dbReference type="RefSeq" id="WP_197968645.1">
    <property type="nucleotide sequence ID" value="NZ_JACEGD010000035.1"/>
</dbReference>
<evidence type="ECO:0000313" key="1">
    <source>
        <dbReference type="EMBL" id="MBH5390662.1"/>
    </source>
</evidence>
<gene>
    <name evidence="1" type="ORF">H1B27_30960</name>
</gene>
<protein>
    <recommendedName>
        <fullName evidence="3">Transposase</fullName>
    </recommendedName>
</protein>
<reference evidence="1 2" key="1">
    <citation type="submission" date="2020-07" db="EMBL/GenBank/DDBJ databases">
        <title>Bradyrhizobium diversity isolated from nodules of indigenous legumes of Western Australia.</title>
        <authorList>
            <person name="Klepa M.S."/>
        </authorList>
    </citation>
    <scope>NUCLEOTIDE SEQUENCE [LARGE SCALE GENOMIC DNA]</scope>
    <source>
        <strain evidence="1 2">CNPSo 4019</strain>
    </source>
</reference>